<comment type="caution">
    <text evidence="1">The sequence shown here is derived from an EMBL/GenBank/DDBJ whole genome shotgun (WGS) entry which is preliminary data.</text>
</comment>
<organism evidence="1 2">
    <name type="scientific">candidate division WWE3 bacterium CG_4_9_14_0_2_um_filter_48_10</name>
    <dbReference type="NCBI Taxonomy" id="1975078"/>
    <lineage>
        <taxon>Bacteria</taxon>
        <taxon>Katanobacteria</taxon>
    </lineage>
</organism>
<name>A0A2M8EJR4_UNCKA</name>
<evidence type="ECO:0000313" key="2">
    <source>
        <dbReference type="Proteomes" id="UP000228781"/>
    </source>
</evidence>
<sequence length="90" mass="10344">MQKCPGLDLRNVRPEDIEVECPFCGEIVEIWPPSRGIKCPNCKKWVDKRGGIPSCADWCSGGEEMVRECLGEERYREWKESKQRKEGGDV</sequence>
<evidence type="ECO:0008006" key="3">
    <source>
        <dbReference type="Google" id="ProtNLM"/>
    </source>
</evidence>
<dbReference type="EMBL" id="PFSK01000014">
    <property type="protein sequence ID" value="PJC22969.1"/>
    <property type="molecule type" value="Genomic_DNA"/>
</dbReference>
<gene>
    <name evidence="1" type="ORF">CO059_01135</name>
</gene>
<protein>
    <recommendedName>
        <fullName evidence="3">Phosphohydrolase</fullName>
    </recommendedName>
</protein>
<proteinExistence type="predicted"/>
<evidence type="ECO:0000313" key="1">
    <source>
        <dbReference type="EMBL" id="PJC22969.1"/>
    </source>
</evidence>
<dbReference type="Proteomes" id="UP000228781">
    <property type="component" value="Unassembled WGS sequence"/>
</dbReference>
<dbReference type="AlphaFoldDB" id="A0A2M8EJR4"/>
<reference evidence="2" key="1">
    <citation type="submission" date="2017-09" db="EMBL/GenBank/DDBJ databases">
        <title>Depth-based differentiation of microbial function through sediment-hosted aquifers and enrichment of novel symbionts in the deep terrestrial subsurface.</title>
        <authorList>
            <person name="Probst A.J."/>
            <person name="Ladd B."/>
            <person name="Jarett J.K."/>
            <person name="Geller-Mcgrath D.E."/>
            <person name="Sieber C.M.K."/>
            <person name="Emerson J.B."/>
            <person name="Anantharaman K."/>
            <person name="Thomas B.C."/>
            <person name="Malmstrom R."/>
            <person name="Stieglmeier M."/>
            <person name="Klingl A."/>
            <person name="Woyke T."/>
            <person name="Ryan C.M."/>
            <person name="Banfield J.F."/>
        </authorList>
    </citation>
    <scope>NUCLEOTIDE SEQUENCE [LARGE SCALE GENOMIC DNA]</scope>
</reference>
<accession>A0A2M8EJR4</accession>